<accession>A0ABV3M304</accession>
<keyword evidence="1" id="KW-0732">Signal</keyword>
<reference evidence="2 3" key="1">
    <citation type="submission" date="2024-06" db="EMBL/GenBank/DDBJ databases">
        <title>The Natural Products Discovery Center: Release of the First 8490 Sequenced Strains for Exploring Actinobacteria Biosynthetic Diversity.</title>
        <authorList>
            <person name="Kalkreuter E."/>
            <person name="Kautsar S.A."/>
            <person name="Yang D."/>
            <person name="Bader C.D."/>
            <person name="Teijaro C.N."/>
            <person name="Fluegel L."/>
            <person name="Davis C.M."/>
            <person name="Simpson J.R."/>
            <person name="Lauterbach L."/>
            <person name="Steele A.D."/>
            <person name="Gui C."/>
            <person name="Meng S."/>
            <person name="Li G."/>
            <person name="Viehrig K."/>
            <person name="Ye F."/>
            <person name="Su P."/>
            <person name="Kiefer A.F."/>
            <person name="Nichols A."/>
            <person name="Cepeda A.J."/>
            <person name="Yan W."/>
            <person name="Fan B."/>
            <person name="Jiang Y."/>
            <person name="Adhikari A."/>
            <person name="Zheng C.-J."/>
            <person name="Schuster L."/>
            <person name="Cowan T.M."/>
            <person name="Smanski M.J."/>
            <person name="Chevrette M.G."/>
            <person name="De Carvalho L.P.S."/>
            <person name="Shen B."/>
        </authorList>
    </citation>
    <scope>NUCLEOTIDE SEQUENCE [LARGE SCALE GENOMIC DNA]</scope>
    <source>
        <strain evidence="2 3">NPDC047833</strain>
    </source>
</reference>
<gene>
    <name evidence="2" type="ORF">AB0887_26995</name>
</gene>
<dbReference type="RefSeq" id="WP_359780794.1">
    <property type="nucleotide sequence ID" value="NZ_JBEYRR010000008.1"/>
</dbReference>
<evidence type="ECO:0000313" key="3">
    <source>
        <dbReference type="Proteomes" id="UP001553843"/>
    </source>
</evidence>
<feature type="chain" id="PRO_5046829388" evidence="1">
    <location>
        <begin position="25"/>
        <end position="155"/>
    </location>
</feature>
<dbReference type="EMBL" id="JBEYRS010000012">
    <property type="protein sequence ID" value="MEW2365584.1"/>
    <property type="molecule type" value="Genomic_DNA"/>
</dbReference>
<dbReference type="Proteomes" id="UP001553843">
    <property type="component" value="Unassembled WGS sequence"/>
</dbReference>
<comment type="caution">
    <text evidence="2">The sequence shown here is derived from an EMBL/GenBank/DDBJ whole genome shotgun (WGS) entry which is preliminary data.</text>
</comment>
<sequence length="155" mass="16194">MATSRVPAAVDALLAILRASPALAGVSICDGPVAVNLTDRRRLYVGWAPGSEQAVELSQEFNGAGARTRDEAFSISCYAEARAGDKDMALRRTAVFAIVASVETALRATVAAPEAPTLNGTVLWSELTTGNLTQEQTQDGALAGLAFTLSCRARI</sequence>
<feature type="signal peptide" evidence="1">
    <location>
        <begin position="1"/>
        <end position="24"/>
    </location>
</feature>
<protein>
    <submittedName>
        <fullName evidence="2">Uncharacterized protein</fullName>
    </submittedName>
</protein>
<keyword evidence="3" id="KW-1185">Reference proteome</keyword>
<evidence type="ECO:0000313" key="2">
    <source>
        <dbReference type="EMBL" id="MEW2365584.1"/>
    </source>
</evidence>
<name>A0ABV3M304_9ACTN</name>
<evidence type="ECO:0000256" key="1">
    <source>
        <dbReference type="SAM" id="SignalP"/>
    </source>
</evidence>
<organism evidence="2 3">
    <name type="scientific">Streptomyces huasconensis</name>
    <dbReference type="NCBI Taxonomy" id="1854574"/>
    <lineage>
        <taxon>Bacteria</taxon>
        <taxon>Bacillati</taxon>
        <taxon>Actinomycetota</taxon>
        <taxon>Actinomycetes</taxon>
        <taxon>Kitasatosporales</taxon>
        <taxon>Streptomycetaceae</taxon>
        <taxon>Streptomyces</taxon>
    </lineage>
</organism>
<proteinExistence type="predicted"/>